<evidence type="ECO:0000256" key="1">
    <source>
        <dbReference type="SAM" id="MobiDB-lite"/>
    </source>
</evidence>
<comment type="caution">
    <text evidence="2">The sequence shown here is derived from an EMBL/GenBank/DDBJ whole genome shotgun (WGS) entry which is preliminary data.</text>
</comment>
<name>A0A8T1UGT1_9STRA</name>
<gene>
    <name evidence="2" type="ORF">JG687_00007684</name>
</gene>
<accession>A0A8T1UGT1</accession>
<proteinExistence type="predicted"/>
<feature type="compositionally biased region" description="Acidic residues" evidence="1">
    <location>
        <begin position="26"/>
        <end position="36"/>
    </location>
</feature>
<evidence type="ECO:0000313" key="3">
    <source>
        <dbReference type="Proteomes" id="UP000688947"/>
    </source>
</evidence>
<evidence type="ECO:0000313" key="2">
    <source>
        <dbReference type="EMBL" id="KAG6961500.1"/>
    </source>
</evidence>
<dbReference type="VEuPathDB" id="FungiDB:PC110_g12205"/>
<reference evidence="2" key="1">
    <citation type="submission" date="2021-01" db="EMBL/GenBank/DDBJ databases">
        <title>Phytophthora aleatoria, a newly-described species from Pinus radiata is distinct from Phytophthora cactorum isolates based on comparative genomics.</title>
        <authorList>
            <person name="Mcdougal R."/>
            <person name="Panda P."/>
            <person name="Williams N."/>
            <person name="Studholme D.J."/>
        </authorList>
    </citation>
    <scope>NUCLEOTIDE SEQUENCE</scope>
    <source>
        <strain evidence="2">NZFS 3830</strain>
    </source>
</reference>
<dbReference type="AlphaFoldDB" id="A0A8T1UGT1"/>
<dbReference type="EMBL" id="JAENGZ010000347">
    <property type="protein sequence ID" value="KAG6961500.1"/>
    <property type="molecule type" value="Genomic_DNA"/>
</dbReference>
<feature type="region of interest" description="Disordered" evidence="1">
    <location>
        <begin position="1"/>
        <end position="36"/>
    </location>
</feature>
<protein>
    <recommendedName>
        <fullName evidence="4">RxLR effector protein</fullName>
    </recommendedName>
</protein>
<dbReference type="OrthoDB" id="110549at2759"/>
<evidence type="ECO:0008006" key="4">
    <source>
        <dbReference type="Google" id="ProtNLM"/>
    </source>
</evidence>
<sequence>MASHKAMQSVDAAPGKRSLRGIKEQADEENDDMDAEDEARIVSVDKLKASTSYLKHPLLLPEAEIVAAAKKADELLQNRLAKDKAYVGIMKQIKSTSGAKRRIEDWIERGLKPHEVASLYRQVYPSLNKYGVEWTAQRLYAALYRRQAHSLYPTMKLT</sequence>
<organism evidence="2 3">
    <name type="scientific">Phytophthora cactorum</name>
    <dbReference type="NCBI Taxonomy" id="29920"/>
    <lineage>
        <taxon>Eukaryota</taxon>
        <taxon>Sar</taxon>
        <taxon>Stramenopiles</taxon>
        <taxon>Oomycota</taxon>
        <taxon>Peronosporomycetes</taxon>
        <taxon>Peronosporales</taxon>
        <taxon>Peronosporaceae</taxon>
        <taxon>Phytophthora</taxon>
    </lineage>
</organism>
<dbReference type="Proteomes" id="UP000688947">
    <property type="component" value="Unassembled WGS sequence"/>
</dbReference>